<dbReference type="GO" id="GO:0005847">
    <property type="term" value="C:mRNA cleavage and polyadenylation specificity factor complex"/>
    <property type="evidence" value="ECO:0007669"/>
    <property type="project" value="TreeGrafter"/>
</dbReference>
<keyword evidence="4" id="KW-1185">Reference proteome</keyword>
<feature type="compositionally biased region" description="Polar residues" evidence="1">
    <location>
        <begin position="254"/>
        <end position="290"/>
    </location>
</feature>
<evidence type="ECO:0000313" key="4">
    <source>
        <dbReference type="Proteomes" id="UP000189911"/>
    </source>
</evidence>
<dbReference type="InterPro" id="IPR025742">
    <property type="entry name" value="CSTF2_hinge"/>
</dbReference>
<feature type="region of interest" description="Disordered" evidence="1">
    <location>
        <begin position="132"/>
        <end position="160"/>
    </location>
</feature>
<dbReference type="SUPFAM" id="SSF54928">
    <property type="entry name" value="RNA-binding domain, RBD"/>
    <property type="match status" value="1"/>
</dbReference>
<dbReference type="InterPro" id="IPR038192">
    <property type="entry name" value="CSTF_C_sf"/>
</dbReference>
<feature type="compositionally biased region" description="Low complexity" evidence="1">
    <location>
        <begin position="292"/>
        <end position="331"/>
    </location>
</feature>
<name>A0A1G4JIB4_9SACH</name>
<protein>
    <submittedName>
        <fullName evidence="3">LANO_0D07778g1_1</fullName>
    </submittedName>
</protein>
<evidence type="ECO:0000259" key="2">
    <source>
        <dbReference type="Pfam" id="PF14327"/>
    </source>
</evidence>
<dbReference type="Gene3D" id="1.25.40.630">
    <property type="match status" value="1"/>
</dbReference>
<feature type="domain" description="Cleavage stimulation factor subunit 2 hinge" evidence="2">
    <location>
        <begin position="173"/>
        <end position="248"/>
    </location>
</feature>
<dbReference type="Pfam" id="PF14327">
    <property type="entry name" value="CSTF2_hinge"/>
    <property type="match status" value="1"/>
</dbReference>
<dbReference type="Gene3D" id="1.10.20.70">
    <property type="entry name" value="Transcription termination and cleavage factor, C-terminal domain"/>
    <property type="match status" value="1"/>
</dbReference>
<sequence length="414" mass="45298">MSDPRTRKARHLLTPELLSSSILITDLPANWNESTISSVVAGSGPITNISRKVDPRNGKLVGIIVDYTTSKDSKRALEVLRKIKKFPCGTERIISNTQKNSKEKSTPLELDRNAFPWDCGLELPFEMVSEVPLPRRPTNPVPVTSNGSSSDSNSPTAFPDILSKASKHLPGFVANSMTAPDAISSNLSKIAPLQLLEMISNLKILANQDPNREQLTNFLASNPDISIAVSQAMLEMGFINYNVVTKVIAEQPGARSQSPNQQNSTAQVFSNNNTPGTTPMNSNAAMNTYTAPVRQPQPQLQPQVQPPLQTLPQPPLQSLQQTQLQPPQVTPMAFSPPQQHGFGYNTAPNVVPFAASPMPVKAAGDRVNMMKLAALPQQQQDMIKQVLQLTADQIRLLPPDQVAMVENFKREYLM</sequence>
<feature type="region of interest" description="Disordered" evidence="1">
    <location>
        <begin position="253"/>
        <end position="335"/>
    </location>
</feature>
<accession>A0A1G4JIB4</accession>
<dbReference type="AlphaFoldDB" id="A0A1G4JIB4"/>
<feature type="compositionally biased region" description="Low complexity" evidence="1">
    <location>
        <begin position="145"/>
        <end position="154"/>
    </location>
</feature>
<reference evidence="4" key="1">
    <citation type="submission" date="2016-03" db="EMBL/GenBank/DDBJ databases">
        <authorList>
            <person name="Devillers Hugo."/>
        </authorList>
    </citation>
    <scope>NUCLEOTIDE SEQUENCE [LARGE SCALE GENOMIC DNA]</scope>
</reference>
<dbReference type="PANTHER" id="PTHR45735">
    <property type="entry name" value="CLEAVAGE STIMULATION FACTOR SUBUNIT 2"/>
    <property type="match status" value="1"/>
</dbReference>
<dbReference type="Proteomes" id="UP000189911">
    <property type="component" value="Chromosome D"/>
</dbReference>
<dbReference type="OrthoDB" id="272703at2759"/>
<dbReference type="GO" id="GO:0003729">
    <property type="term" value="F:mRNA binding"/>
    <property type="evidence" value="ECO:0007669"/>
    <property type="project" value="TreeGrafter"/>
</dbReference>
<dbReference type="EMBL" id="LT598448">
    <property type="protein sequence ID" value="SCU90155.1"/>
    <property type="molecule type" value="Genomic_DNA"/>
</dbReference>
<evidence type="ECO:0000256" key="1">
    <source>
        <dbReference type="SAM" id="MobiDB-lite"/>
    </source>
</evidence>
<dbReference type="PANTHER" id="PTHR45735:SF11">
    <property type="entry name" value="PROTEIN PTI1"/>
    <property type="match status" value="1"/>
</dbReference>
<evidence type="ECO:0000313" key="3">
    <source>
        <dbReference type="EMBL" id="SCU90155.1"/>
    </source>
</evidence>
<proteinExistence type="predicted"/>
<gene>
    <name evidence="3" type="ORF">LANO_0D07778G</name>
</gene>
<organism evidence="3 4">
    <name type="scientific">Lachancea nothofagi CBS 11611</name>
    <dbReference type="NCBI Taxonomy" id="1266666"/>
    <lineage>
        <taxon>Eukaryota</taxon>
        <taxon>Fungi</taxon>
        <taxon>Dikarya</taxon>
        <taxon>Ascomycota</taxon>
        <taxon>Saccharomycotina</taxon>
        <taxon>Saccharomycetes</taxon>
        <taxon>Saccharomycetales</taxon>
        <taxon>Saccharomycetaceae</taxon>
        <taxon>Lachancea</taxon>
    </lineage>
</organism>
<dbReference type="InterPro" id="IPR035979">
    <property type="entry name" value="RBD_domain_sf"/>
</dbReference>